<name>A0A4R5LNK4_9GAMM</name>
<sequence>MLKVVCASLLASCLIISAMVAIAWFLPQSRVYHDPPRSLPWPVPDHRLAEKSYTYLADGRIRVITRHLPLPGVTPDMLAWFYQQLPVATVELDGISYPLYHLFHATEHGQLWVVQPAPDGTPGMARGAVIERHEWFGPFDSKGRALISEFSDQGMTAIARAAGLQIGVVEHRYSVIDSETRYVVTATLGSELPVLGALLNSYLRNRVFTPQMIPQWMRHQVEEVGVLPHFLPALYAQRGAPNNHFVLRSGDLKP</sequence>
<dbReference type="OrthoDB" id="2052122at2"/>
<gene>
    <name evidence="1" type="ORF">E2F43_16095</name>
</gene>
<keyword evidence="2" id="KW-1185">Reference proteome</keyword>
<dbReference type="AlphaFoldDB" id="A0A4R5LNK4"/>
<dbReference type="Proteomes" id="UP000295554">
    <property type="component" value="Unassembled WGS sequence"/>
</dbReference>
<comment type="caution">
    <text evidence="1">The sequence shown here is derived from an EMBL/GenBank/DDBJ whole genome shotgun (WGS) entry which is preliminary data.</text>
</comment>
<protein>
    <submittedName>
        <fullName evidence="1">Uncharacterized protein</fullName>
    </submittedName>
</protein>
<reference evidence="1 2" key="1">
    <citation type="submission" date="2019-03" db="EMBL/GenBank/DDBJ databases">
        <title>Seongchinamella monodicae gen. nov., sp. nov., a novel member of the Gammaproteobacteria isolated from a tidal mudflat of beach.</title>
        <authorList>
            <person name="Yang H.G."/>
            <person name="Kang J.W."/>
            <person name="Lee S.D."/>
        </authorList>
    </citation>
    <scope>NUCLEOTIDE SEQUENCE [LARGE SCALE GENOMIC DNA]</scope>
    <source>
        <strain evidence="1 2">GH4-78</strain>
    </source>
</reference>
<accession>A0A4R5LNK4</accession>
<proteinExistence type="predicted"/>
<evidence type="ECO:0000313" key="1">
    <source>
        <dbReference type="EMBL" id="TDG11886.1"/>
    </source>
</evidence>
<evidence type="ECO:0000313" key="2">
    <source>
        <dbReference type="Proteomes" id="UP000295554"/>
    </source>
</evidence>
<organism evidence="1 2">
    <name type="scientific">Seongchinamella unica</name>
    <dbReference type="NCBI Taxonomy" id="2547392"/>
    <lineage>
        <taxon>Bacteria</taxon>
        <taxon>Pseudomonadati</taxon>
        <taxon>Pseudomonadota</taxon>
        <taxon>Gammaproteobacteria</taxon>
        <taxon>Cellvibrionales</taxon>
        <taxon>Halieaceae</taxon>
        <taxon>Seongchinamella</taxon>
    </lineage>
</organism>
<dbReference type="EMBL" id="SMSE01000004">
    <property type="protein sequence ID" value="TDG11886.1"/>
    <property type="molecule type" value="Genomic_DNA"/>
</dbReference>
<dbReference type="RefSeq" id="WP_133214564.1">
    <property type="nucleotide sequence ID" value="NZ_SMSE01000004.1"/>
</dbReference>